<dbReference type="RefSeq" id="WP_176279634.1">
    <property type="nucleotide sequence ID" value="NZ_JABWMH010000003.1"/>
</dbReference>
<protein>
    <submittedName>
        <fullName evidence="3">CPBP family intramembrane metalloprotease</fullName>
    </submittedName>
</protein>
<evidence type="ECO:0000256" key="1">
    <source>
        <dbReference type="SAM" id="Phobius"/>
    </source>
</evidence>
<keyword evidence="1" id="KW-0472">Membrane</keyword>
<dbReference type="GO" id="GO:0008237">
    <property type="term" value="F:metallopeptidase activity"/>
    <property type="evidence" value="ECO:0007669"/>
    <property type="project" value="UniProtKB-KW"/>
</dbReference>
<organism evidence="3 4">
    <name type="scientific">Parasphingorhabdus flavimaris</name>
    <dbReference type="NCBI Taxonomy" id="266812"/>
    <lineage>
        <taxon>Bacteria</taxon>
        <taxon>Pseudomonadati</taxon>
        <taxon>Pseudomonadota</taxon>
        <taxon>Alphaproteobacteria</taxon>
        <taxon>Sphingomonadales</taxon>
        <taxon>Sphingomonadaceae</taxon>
        <taxon>Parasphingorhabdus</taxon>
    </lineage>
</organism>
<feature type="transmembrane region" description="Helical" evidence="1">
    <location>
        <begin position="191"/>
        <end position="208"/>
    </location>
</feature>
<feature type="transmembrane region" description="Helical" evidence="1">
    <location>
        <begin position="76"/>
        <end position="109"/>
    </location>
</feature>
<reference evidence="3 4" key="1">
    <citation type="submission" date="2020-06" db="EMBL/GenBank/DDBJ databases">
        <authorList>
            <person name="Kim S.-J."/>
            <person name="Park S.-J."/>
        </authorList>
    </citation>
    <scope>NUCLEOTIDE SEQUENCE [LARGE SCALE GENOMIC DNA]</scope>
    <source>
        <strain evidence="3 4">SW-151</strain>
    </source>
</reference>
<feature type="transmembrane region" description="Helical" evidence="1">
    <location>
        <begin position="12"/>
        <end position="29"/>
    </location>
</feature>
<dbReference type="Pfam" id="PF02517">
    <property type="entry name" value="Rce1-like"/>
    <property type="match status" value="1"/>
</dbReference>
<comment type="caution">
    <text evidence="3">The sequence shown here is derived from an EMBL/GenBank/DDBJ whole genome shotgun (WGS) entry which is preliminary data.</text>
</comment>
<gene>
    <name evidence="3" type="ORF">HUO14_09285</name>
</gene>
<keyword evidence="1" id="KW-1133">Transmembrane helix</keyword>
<dbReference type="EMBL" id="JABWMH010000003">
    <property type="protein sequence ID" value="NVD28096.1"/>
    <property type="molecule type" value="Genomic_DNA"/>
</dbReference>
<evidence type="ECO:0000259" key="2">
    <source>
        <dbReference type="Pfam" id="PF02517"/>
    </source>
</evidence>
<keyword evidence="4" id="KW-1185">Reference proteome</keyword>
<name>A0ABX2N308_9SPHN</name>
<evidence type="ECO:0000313" key="4">
    <source>
        <dbReference type="Proteomes" id="UP000652427"/>
    </source>
</evidence>
<keyword evidence="1" id="KW-0812">Transmembrane</keyword>
<keyword evidence="3" id="KW-0482">Metalloprotease</keyword>
<keyword evidence="3" id="KW-0645">Protease</keyword>
<proteinExistence type="predicted"/>
<keyword evidence="3" id="KW-0378">Hydrolase</keyword>
<dbReference type="Proteomes" id="UP000652427">
    <property type="component" value="Unassembled WGS sequence"/>
</dbReference>
<sequence length="236" mass="26252">MTETAPSPRRLRLLLEFTILVGLWFLLKFALDAYIWRYSGPVSLAIILVLTFFYLRWRGRPLSWIGLVPLKSAGNWLLLLPQFLLAMIVMGAVGAGINFGGAALGLAFMEPDLAAAENRFGDLAGNMSAYLTWLAIIWFAGPAEELFFRGFMIGQLREILGRSRWATVCSILIPAILFGVGHIYYQGLRGLIVTGSVAAALGILFILYKRNIWPLALAHAAINSFSFTAMYMQWDI</sequence>
<feature type="domain" description="CAAX prenyl protease 2/Lysostaphin resistance protein A-like" evidence="2">
    <location>
        <begin position="129"/>
        <end position="224"/>
    </location>
</feature>
<feature type="transmembrane region" description="Helical" evidence="1">
    <location>
        <begin position="129"/>
        <end position="153"/>
    </location>
</feature>
<feature type="transmembrane region" description="Helical" evidence="1">
    <location>
        <begin position="215"/>
        <end position="234"/>
    </location>
</feature>
<evidence type="ECO:0000313" key="3">
    <source>
        <dbReference type="EMBL" id="NVD28096.1"/>
    </source>
</evidence>
<dbReference type="InterPro" id="IPR003675">
    <property type="entry name" value="Rce1/LyrA-like_dom"/>
</dbReference>
<feature type="transmembrane region" description="Helical" evidence="1">
    <location>
        <begin position="165"/>
        <end position="185"/>
    </location>
</feature>
<feature type="transmembrane region" description="Helical" evidence="1">
    <location>
        <begin position="35"/>
        <end position="55"/>
    </location>
</feature>
<accession>A0ABX2N308</accession>